<dbReference type="InterPro" id="IPR035976">
    <property type="entry name" value="Sushi/SCR/CCP_sf"/>
</dbReference>
<dbReference type="GO" id="GO:0006974">
    <property type="term" value="P:DNA damage response"/>
    <property type="evidence" value="ECO:0007669"/>
    <property type="project" value="TreeGrafter"/>
</dbReference>
<keyword evidence="6" id="KW-1185">Reference proteome</keyword>
<feature type="transmembrane region" description="Helical" evidence="4">
    <location>
        <begin position="329"/>
        <end position="350"/>
    </location>
</feature>
<proteinExistence type="predicted"/>
<protein>
    <submittedName>
        <fullName evidence="7">Sushi domain-containing protein 4-like isoform X2</fullName>
    </submittedName>
</protein>
<evidence type="ECO:0000313" key="7">
    <source>
        <dbReference type="RefSeq" id="XP_030637846.1"/>
    </source>
</evidence>
<dbReference type="GeneID" id="115818569"/>
<keyword evidence="4" id="KW-0812">Transmembrane</keyword>
<dbReference type="Gene3D" id="2.10.70.10">
    <property type="entry name" value="Complement Module, domain 1"/>
    <property type="match status" value="4"/>
</dbReference>
<dbReference type="PROSITE" id="PS50923">
    <property type="entry name" value="SUSHI"/>
    <property type="match status" value="4"/>
</dbReference>
<gene>
    <name evidence="7" type="primary">LOC115818569</name>
</gene>
<reference evidence="7" key="1">
    <citation type="submission" date="2025-08" db="UniProtKB">
        <authorList>
            <consortium name="RefSeq"/>
        </authorList>
    </citation>
    <scope>IDENTIFICATION</scope>
</reference>
<keyword evidence="4" id="KW-1133">Transmembrane helix</keyword>
<evidence type="ECO:0000256" key="2">
    <source>
        <dbReference type="PROSITE-ProRule" id="PRU00302"/>
    </source>
</evidence>
<feature type="domain" description="Sushi" evidence="5">
    <location>
        <begin position="184"/>
        <end position="246"/>
    </location>
</feature>
<dbReference type="InParanoid" id="A0A6J2W3A6"/>
<feature type="domain" description="Sushi" evidence="5">
    <location>
        <begin position="132"/>
        <end position="182"/>
    </location>
</feature>
<dbReference type="InterPro" id="IPR000436">
    <property type="entry name" value="Sushi_SCR_CCP_dom"/>
</dbReference>
<feature type="region of interest" description="Disordered" evidence="3">
    <location>
        <begin position="396"/>
        <end position="494"/>
    </location>
</feature>
<dbReference type="SUPFAM" id="SSF57535">
    <property type="entry name" value="Complement control module/SCR domain"/>
    <property type="match status" value="4"/>
</dbReference>
<feature type="domain" description="Sushi" evidence="5">
    <location>
        <begin position="261"/>
        <end position="311"/>
    </location>
</feature>
<accession>A0A6J2W3A6</accession>
<sequence length="494" mass="52932">MVVSCGVQRITGLLWRDKMFDGRKQSLAHILSPATLRLPLSFLLCLSVVSTVQATSCARPFPVQHGTMNLSETNRGSFPLGTVLQYSCDPGYSVDGSSIIICTREGVWSPEPPRCVPNNLCRPPFEPENGGYTCHPSPCGRLTQGTVIEYFCDEGYNLKGDYRYLTCQNGEWDGPMQISCLPIQGCARPFPIQHGTMNLSETNRGSYPLGTVLQYSCDPGYTLDGSSSITCTRESAWSPGPPRCVRTNLCRPPFEPENGGYTCHPSPCGRLTQGTVIEYFCDEGYNLKGDYRYLTCQNGEWDGPMQISCLPTQGNADAAPVLGMNTLSIVASTASSVALVLLLIVLFVLLQPKLKSFHHGRREHGSPGQAVTIMVEGVQVTLPTYEEAVSGSAAVSSVSSGSQTPVALAEEPRTTQAELHHVCSSPSQHSDVAAVHQAPSSSSSSSSLSWSLVPGALAASQPQRRGSGGSEQHGLPLQASAVDVSDDIPLLKEA</sequence>
<evidence type="ECO:0000256" key="4">
    <source>
        <dbReference type="SAM" id="Phobius"/>
    </source>
</evidence>
<dbReference type="AlphaFoldDB" id="A0A6J2W3A6"/>
<feature type="compositionally biased region" description="Basic and acidic residues" evidence="3">
    <location>
        <begin position="410"/>
        <end position="421"/>
    </location>
</feature>
<feature type="compositionally biased region" description="Low complexity" evidence="3">
    <location>
        <begin position="440"/>
        <end position="452"/>
    </location>
</feature>
<evidence type="ECO:0000256" key="1">
    <source>
        <dbReference type="ARBA" id="ARBA00023157"/>
    </source>
</evidence>
<evidence type="ECO:0000259" key="5">
    <source>
        <dbReference type="PROSITE" id="PS50923"/>
    </source>
</evidence>
<organism evidence="6 7">
    <name type="scientific">Chanos chanos</name>
    <name type="common">Milkfish</name>
    <name type="synonym">Mugil chanos</name>
    <dbReference type="NCBI Taxonomy" id="29144"/>
    <lineage>
        <taxon>Eukaryota</taxon>
        <taxon>Metazoa</taxon>
        <taxon>Chordata</taxon>
        <taxon>Craniata</taxon>
        <taxon>Vertebrata</taxon>
        <taxon>Euteleostomi</taxon>
        <taxon>Actinopterygii</taxon>
        <taxon>Neopterygii</taxon>
        <taxon>Teleostei</taxon>
        <taxon>Ostariophysi</taxon>
        <taxon>Gonorynchiformes</taxon>
        <taxon>Chanidae</taxon>
        <taxon>Chanos</taxon>
    </lineage>
</organism>
<dbReference type="InterPro" id="IPR042866">
    <property type="entry name" value="SUSD6"/>
</dbReference>
<evidence type="ECO:0000313" key="6">
    <source>
        <dbReference type="Proteomes" id="UP000504632"/>
    </source>
</evidence>
<dbReference type="SMART" id="SM00032">
    <property type="entry name" value="CCP"/>
    <property type="match status" value="4"/>
</dbReference>
<feature type="disulfide bond" evidence="2">
    <location>
        <begin position="88"/>
        <end position="115"/>
    </location>
</feature>
<name>A0A6J2W3A6_CHACN</name>
<dbReference type="PANTHER" id="PTHR46839:SF1">
    <property type="entry name" value="SUSHI DOMAIN-CONTAINING 6"/>
    <property type="match status" value="1"/>
</dbReference>
<evidence type="ECO:0000256" key="3">
    <source>
        <dbReference type="SAM" id="MobiDB-lite"/>
    </source>
</evidence>
<feature type="domain" description="Sushi" evidence="5">
    <location>
        <begin position="55"/>
        <end position="117"/>
    </location>
</feature>
<keyword evidence="4" id="KW-0472">Membrane</keyword>
<keyword evidence="2" id="KW-0768">Sushi</keyword>
<comment type="caution">
    <text evidence="2">Lacks conserved residue(s) required for the propagation of feature annotation.</text>
</comment>
<feature type="disulfide bond" evidence="2">
    <location>
        <begin position="217"/>
        <end position="244"/>
    </location>
</feature>
<dbReference type="OrthoDB" id="7487745at2759"/>
<dbReference type="PANTHER" id="PTHR46839">
    <property type="entry name" value="SUSHI DOMAIN-CONTAINING PROTEIN 6"/>
    <property type="match status" value="1"/>
</dbReference>
<dbReference type="Proteomes" id="UP000504632">
    <property type="component" value="Chromosome 1"/>
</dbReference>
<dbReference type="Pfam" id="PF00084">
    <property type="entry name" value="Sushi"/>
    <property type="match status" value="4"/>
</dbReference>
<keyword evidence="1 2" id="KW-1015">Disulfide bond</keyword>
<dbReference type="RefSeq" id="XP_030637846.1">
    <property type="nucleotide sequence ID" value="XM_030781986.1"/>
</dbReference>
<dbReference type="CDD" id="cd00033">
    <property type="entry name" value="CCP"/>
    <property type="match status" value="4"/>
</dbReference>